<evidence type="ECO:0000313" key="3">
    <source>
        <dbReference type="Proteomes" id="UP000826656"/>
    </source>
</evidence>
<protein>
    <submittedName>
        <fullName evidence="2">Uncharacterized protein</fullName>
    </submittedName>
</protein>
<feature type="compositionally biased region" description="Basic and acidic residues" evidence="1">
    <location>
        <begin position="69"/>
        <end position="79"/>
    </location>
</feature>
<proteinExistence type="predicted"/>
<feature type="compositionally biased region" description="Basic and acidic residues" evidence="1">
    <location>
        <begin position="112"/>
        <end position="126"/>
    </location>
</feature>
<comment type="caution">
    <text evidence="2">The sequence shown here is derived from an EMBL/GenBank/DDBJ whole genome shotgun (WGS) entry which is preliminary data.</text>
</comment>
<gene>
    <name evidence="2" type="ORF">KY290_007587</name>
</gene>
<feature type="region of interest" description="Disordered" evidence="1">
    <location>
        <begin position="69"/>
        <end position="126"/>
    </location>
</feature>
<organism evidence="2 3">
    <name type="scientific">Solanum tuberosum</name>
    <name type="common">Potato</name>
    <dbReference type="NCBI Taxonomy" id="4113"/>
    <lineage>
        <taxon>Eukaryota</taxon>
        <taxon>Viridiplantae</taxon>
        <taxon>Streptophyta</taxon>
        <taxon>Embryophyta</taxon>
        <taxon>Tracheophyta</taxon>
        <taxon>Spermatophyta</taxon>
        <taxon>Magnoliopsida</taxon>
        <taxon>eudicotyledons</taxon>
        <taxon>Gunneridae</taxon>
        <taxon>Pentapetalae</taxon>
        <taxon>asterids</taxon>
        <taxon>lamiids</taxon>
        <taxon>Solanales</taxon>
        <taxon>Solanaceae</taxon>
        <taxon>Solanoideae</taxon>
        <taxon>Solaneae</taxon>
        <taxon>Solanum</taxon>
    </lineage>
</organism>
<sequence>MNLSFDWWKPTTGCWPDEKKRKKQISKTTFNVKGDGENVSKKVKISSDGYAYKVSIWCEAPVTVRKVENRRENEDKEPLGNEVSIPSTMEKPTVYTPKCVGTSTARETLNWESRDQARDRSWKGKG</sequence>
<dbReference type="Proteomes" id="UP000826656">
    <property type="component" value="Unassembled WGS sequence"/>
</dbReference>
<reference evidence="2 3" key="1">
    <citation type="journal article" date="2021" name="bioRxiv">
        <title>Chromosome-scale and haplotype-resolved genome assembly of a tetraploid potato cultivar.</title>
        <authorList>
            <person name="Sun H."/>
            <person name="Jiao W.-B."/>
            <person name="Krause K."/>
            <person name="Campoy J.A."/>
            <person name="Goel M."/>
            <person name="Folz-Donahue K."/>
            <person name="Kukat C."/>
            <person name="Huettel B."/>
            <person name="Schneeberger K."/>
        </authorList>
    </citation>
    <scope>NUCLEOTIDE SEQUENCE [LARGE SCALE GENOMIC DNA]</scope>
    <source>
        <strain evidence="2">SolTubOtavaFocal</strain>
        <tissue evidence="2">Leaves</tissue>
    </source>
</reference>
<evidence type="ECO:0000313" key="2">
    <source>
        <dbReference type="EMBL" id="KAH0776176.1"/>
    </source>
</evidence>
<dbReference type="EMBL" id="JAIVGD010000003">
    <property type="protein sequence ID" value="KAH0776176.1"/>
    <property type="molecule type" value="Genomic_DNA"/>
</dbReference>
<accession>A0ABQ7W7D4</accession>
<feature type="compositionally biased region" description="Polar residues" evidence="1">
    <location>
        <begin position="101"/>
        <end position="111"/>
    </location>
</feature>
<name>A0ABQ7W7D4_SOLTU</name>
<keyword evidence="3" id="KW-1185">Reference proteome</keyword>
<evidence type="ECO:0000256" key="1">
    <source>
        <dbReference type="SAM" id="MobiDB-lite"/>
    </source>
</evidence>